<keyword evidence="1" id="KW-0548">Nucleotidyltransferase</keyword>
<evidence type="ECO:0000313" key="1">
    <source>
        <dbReference type="EMBL" id="RNA01286.1"/>
    </source>
</evidence>
<dbReference type="AlphaFoldDB" id="A0A3M7PQ86"/>
<reference evidence="1 2" key="1">
    <citation type="journal article" date="2018" name="Sci. Rep.">
        <title>Genomic signatures of local adaptation to the degree of environmental predictability in rotifers.</title>
        <authorList>
            <person name="Franch-Gras L."/>
            <person name="Hahn C."/>
            <person name="Garcia-Roger E.M."/>
            <person name="Carmona M.J."/>
            <person name="Serra M."/>
            <person name="Gomez A."/>
        </authorList>
    </citation>
    <scope>NUCLEOTIDE SEQUENCE [LARGE SCALE GENOMIC DNA]</scope>
    <source>
        <strain evidence="1">HYR1</strain>
    </source>
</reference>
<dbReference type="GO" id="GO:0003964">
    <property type="term" value="F:RNA-directed DNA polymerase activity"/>
    <property type="evidence" value="ECO:0007669"/>
    <property type="project" value="UniProtKB-KW"/>
</dbReference>
<evidence type="ECO:0000313" key="2">
    <source>
        <dbReference type="Proteomes" id="UP000276133"/>
    </source>
</evidence>
<dbReference type="Proteomes" id="UP000276133">
    <property type="component" value="Unassembled WGS sequence"/>
</dbReference>
<dbReference type="STRING" id="10195.A0A3M7PQ86"/>
<keyword evidence="2" id="KW-1185">Reference proteome</keyword>
<keyword evidence="1" id="KW-0695">RNA-directed DNA polymerase</keyword>
<name>A0A3M7PQ86_BRAPC</name>
<dbReference type="OrthoDB" id="10056483at2759"/>
<accession>A0A3M7PQ86</accession>
<proteinExistence type="predicted"/>
<sequence length="91" mass="10817">MFNLQIFSIRYPLTFVKNKFEKYADDTKILSIVKDVKDSFLLQQDKDHISSWVLTWSLDLNIQKCLLMHIDPKNPNYDYTIFNKNGTIKLT</sequence>
<keyword evidence="1" id="KW-0808">Transferase</keyword>
<dbReference type="EMBL" id="REGN01009388">
    <property type="protein sequence ID" value="RNA01286.1"/>
    <property type="molecule type" value="Genomic_DNA"/>
</dbReference>
<protein>
    <submittedName>
        <fullName evidence="1">RNA-directed DNA polymerase from mobile element jockey-like</fullName>
    </submittedName>
</protein>
<comment type="caution">
    <text evidence="1">The sequence shown here is derived from an EMBL/GenBank/DDBJ whole genome shotgun (WGS) entry which is preliminary data.</text>
</comment>
<gene>
    <name evidence="1" type="ORF">BpHYR1_023834</name>
</gene>
<organism evidence="1 2">
    <name type="scientific">Brachionus plicatilis</name>
    <name type="common">Marine rotifer</name>
    <name type="synonym">Brachionus muelleri</name>
    <dbReference type="NCBI Taxonomy" id="10195"/>
    <lineage>
        <taxon>Eukaryota</taxon>
        <taxon>Metazoa</taxon>
        <taxon>Spiralia</taxon>
        <taxon>Gnathifera</taxon>
        <taxon>Rotifera</taxon>
        <taxon>Eurotatoria</taxon>
        <taxon>Monogononta</taxon>
        <taxon>Pseudotrocha</taxon>
        <taxon>Ploima</taxon>
        <taxon>Brachionidae</taxon>
        <taxon>Brachionus</taxon>
    </lineage>
</organism>